<protein>
    <recommendedName>
        <fullName evidence="2">GCM domain-containing protein</fullName>
    </recommendedName>
</protein>
<feature type="region of interest" description="Disordered" evidence="1">
    <location>
        <begin position="733"/>
        <end position="757"/>
    </location>
</feature>
<sequence length="757" mass="83482">MFGGVKWLKSLFMNSQEEISAPVNNPLLLPPNYQQNPAVALPVGQPNMSGNFVYPLHYPFPPYNVSPVPPPGFGAQPHFQFPYYPHGYYPPLNLHSGHQIPLSTHAQAPLENQAMKPAANSDIRMANFTRSMSAGLPANFNLNTHQQELHKTSGVQQTTTQQIAPAPQSQESKNIDEESTDWPQGFVHREYPVGTEPPKWNRTKWQWHSNGHTNIDGRRAEIRTCLGVILCSNPACQRATRPKPNGAARSLQVQEPCSIKTCRSQLTAVTCNVKTYHFRTARDGVAYSVWEHNGNHLHARPPGGTLSLSEQVAVDDQVIRHAGASAHTLRTGDIIPGSVPLAEISSTLANPRAACYQVAQSQARLGITSSVSAKGGSSVLSALAGLREEFKTPFIINSAIHGPTYLMFQTPFMKRLLEESIVNWNTDSGDGPDAARHGMVTDGDHTFFNDGILNVTCIFSTVMSAWVPILYTWILGQDIEHHRPHFQHISQSIVMDFSASQRAAHAEEYAEALILSKPDFQTLTLASQKLERDAFILQAREAEVGCEFHFWQSEEAIASCIEPVHHSKDSPVRMETLRPRKLVDAHTGIGPGGASLLTLIPSSNNDTSIGPPTRALDSNGGDYFFFSTTDPGLSGGPPFVSRLWKKTTPKKLSDKPVPRPKPRPLQKATKSVSFKTPSNTDISTALKSQSKKSSAAPRILMTQYQPHRLQVNPKDDQLGMEVDEQKKNVLKRAGEEGVNLRRSKRKRSEGVTVNYLT</sequence>
<organism evidence="3 4">
    <name type="scientific">Galerina marginata (strain CBS 339.88)</name>
    <dbReference type="NCBI Taxonomy" id="685588"/>
    <lineage>
        <taxon>Eukaryota</taxon>
        <taxon>Fungi</taxon>
        <taxon>Dikarya</taxon>
        <taxon>Basidiomycota</taxon>
        <taxon>Agaricomycotina</taxon>
        <taxon>Agaricomycetes</taxon>
        <taxon>Agaricomycetidae</taxon>
        <taxon>Agaricales</taxon>
        <taxon>Agaricineae</taxon>
        <taxon>Strophariaceae</taxon>
        <taxon>Galerina</taxon>
    </lineage>
</organism>
<name>A0A067T3G4_GALM3</name>
<evidence type="ECO:0000259" key="2">
    <source>
        <dbReference type="Pfam" id="PF03615"/>
    </source>
</evidence>
<evidence type="ECO:0000256" key="1">
    <source>
        <dbReference type="SAM" id="MobiDB-lite"/>
    </source>
</evidence>
<dbReference type="AlphaFoldDB" id="A0A067T3G4"/>
<feature type="region of interest" description="Disordered" evidence="1">
    <location>
        <begin position="149"/>
        <end position="180"/>
    </location>
</feature>
<dbReference type="InterPro" id="IPR036115">
    <property type="entry name" value="GCM_dom_sf"/>
</dbReference>
<feature type="domain" description="GCM" evidence="2">
    <location>
        <begin position="180"/>
        <end position="302"/>
    </location>
</feature>
<gene>
    <name evidence="3" type="ORF">GALMADRAFT_278742</name>
</gene>
<accession>A0A067T3G4</accession>
<dbReference type="SUPFAM" id="SSF90073">
    <property type="entry name" value="GCM domain"/>
    <property type="match status" value="1"/>
</dbReference>
<dbReference type="STRING" id="685588.A0A067T3G4"/>
<feature type="region of interest" description="Disordered" evidence="1">
    <location>
        <begin position="636"/>
        <end position="697"/>
    </location>
</feature>
<keyword evidence="4" id="KW-1185">Reference proteome</keyword>
<reference evidence="4" key="1">
    <citation type="journal article" date="2014" name="Proc. Natl. Acad. Sci. U.S.A.">
        <title>Extensive sampling of basidiomycete genomes demonstrates inadequacy of the white-rot/brown-rot paradigm for wood decay fungi.</title>
        <authorList>
            <person name="Riley R."/>
            <person name="Salamov A.A."/>
            <person name="Brown D.W."/>
            <person name="Nagy L.G."/>
            <person name="Floudas D."/>
            <person name="Held B.W."/>
            <person name="Levasseur A."/>
            <person name="Lombard V."/>
            <person name="Morin E."/>
            <person name="Otillar R."/>
            <person name="Lindquist E.A."/>
            <person name="Sun H."/>
            <person name="LaButti K.M."/>
            <person name="Schmutz J."/>
            <person name="Jabbour D."/>
            <person name="Luo H."/>
            <person name="Baker S.E."/>
            <person name="Pisabarro A.G."/>
            <person name="Walton J.D."/>
            <person name="Blanchette R.A."/>
            <person name="Henrissat B."/>
            <person name="Martin F."/>
            <person name="Cullen D."/>
            <person name="Hibbett D.S."/>
            <person name="Grigoriev I.V."/>
        </authorList>
    </citation>
    <scope>NUCLEOTIDE SEQUENCE [LARGE SCALE GENOMIC DNA]</scope>
    <source>
        <strain evidence="4">CBS 339.88</strain>
    </source>
</reference>
<dbReference type="InterPro" id="IPR003902">
    <property type="entry name" value="Tscrpt_reg_GCM"/>
</dbReference>
<dbReference type="Pfam" id="PF03615">
    <property type="entry name" value="GCM"/>
    <property type="match status" value="1"/>
</dbReference>
<proteinExistence type="predicted"/>
<evidence type="ECO:0000313" key="4">
    <source>
        <dbReference type="Proteomes" id="UP000027222"/>
    </source>
</evidence>
<dbReference type="GO" id="GO:0003677">
    <property type="term" value="F:DNA binding"/>
    <property type="evidence" value="ECO:0007669"/>
    <property type="project" value="InterPro"/>
</dbReference>
<dbReference type="OrthoDB" id="3046685at2759"/>
<evidence type="ECO:0000313" key="3">
    <source>
        <dbReference type="EMBL" id="KDR77686.1"/>
    </source>
</evidence>
<dbReference type="EMBL" id="KL142376">
    <property type="protein sequence ID" value="KDR77686.1"/>
    <property type="molecule type" value="Genomic_DNA"/>
</dbReference>
<feature type="compositionally biased region" description="Polar residues" evidence="1">
    <location>
        <begin position="668"/>
        <end position="682"/>
    </location>
</feature>
<dbReference type="GO" id="GO:0006355">
    <property type="term" value="P:regulation of DNA-templated transcription"/>
    <property type="evidence" value="ECO:0007669"/>
    <property type="project" value="InterPro"/>
</dbReference>
<feature type="compositionally biased region" description="Low complexity" evidence="1">
    <location>
        <begin position="683"/>
        <end position="696"/>
    </location>
</feature>
<dbReference type="HOGENOM" id="CLU_368030_0_0_1"/>
<dbReference type="Proteomes" id="UP000027222">
    <property type="component" value="Unassembled WGS sequence"/>
</dbReference>